<evidence type="ECO:0000313" key="4">
    <source>
        <dbReference type="EMBL" id="KAF7302309.1"/>
    </source>
</evidence>
<dbReference type="SMART" id="SM00184">
    <property type="entry name" value="RING"/>
    <property type="match status" value="1"/>
</dbReference>
<evidence type="ECO:0000256" key="2">
    <source>
        <dbReference type="SAM" id="Phobius"/>
    </source>
</evidence>
<evidence type="ECO:0000256" key="1">
    <source>
        <dbReference type="PROSITE-ProRule" id="PRU00175"/>
    </source>
</evidence>
<dbReference type="InterPro" id="IPR001841">
    <property type="entry name" value="Znf_RING"/>
</dbReference>
<dbReference type="EMBL" id="JACAZE010000012">
    <property type="protein sequence ID" value="KAF7302309.1"/>
    <property type="molecule type" value="Genomic_DNA"/>
</dbReference>
<sequence length="292" mass="32200">MGTAAFASKRGSLALSLYHGTAKLLDDLESNAEQLLELLIESTPFAVLAICATFVFLWIFYALLGVVSSLAVHEDSDATAANANPDPFDWTVKSRDLVDVSEGGLLSLTLFLAFALGHYLYTNNQLEGSCREMLAKRDELVSKTTAAKSYATHTTRQLAELSQSLTCVVCTDRLSSPYTLHPCGHTFDSHCLDNWFRSAPLTQRDHDMLEAMRVPTMNGLYRTHPGFLLGKQKFCPLCKVEIKVCPAPARALLMLGGMTVEDDQDEVLLWRELFAVVPELEKKMDTGTKTAS</sequence>
<dbReference type="InterPro" id="IPR013083">
    <property type="entry name" value="Znf_RING/FYVE/PHD"/>
</dbReference>
<dbReference type="PROSITE" id="PS50089">
    <property type="entry name" value="ZF_RING_2"/>
    <property type="match status" value="1"/>
</dbReference>
<accession>A0A8H6W1Q6</accession>
<dbReference type="AlphaFoldDB" id="A0A8H6W1Q6"/>
<feature type="domain" description="RING-type" evidence="3">
    <location>
        <begin position="167"/>
        <end position="239"/>
    </location>
</feature>
<protein>
    <submittedName>
        <fullName evidence="4">OPT oligopeptide transporter</fullName>
    </submittedName>
</protein>
<keyword evidence="5" id="KW-1185">Reference proteome</keyword>
<feature type="transmembrane region" description="Helical" evidence="2">
    <location>
        <begin position="103"/>
        <end position="121"/>
    </location>
</feature>
<keyword evidence="1" id="KW-0479">Metal-binding</keyword>
<keyword evidence="2" id="KW-0472">Membrane</keyword>
<keyword evidence="2" id="KW-0812">Transmembrane</keyword>
<feature type="transmembrane region" description="Helical" evidence="2">
    <location>
        <begin position="45"/>
        <end position="64"/>
    </location>
</feature>
<organism evidence="4 5">
    <name type="scientific">Mycena chlorophos</name>
    <name type="common">Agaric fungus</name>
    <name type="synonym">Agaricus chlorophos</name>
    <dbReference type="NCBI Taxonomy" id="658473"/>
    <lineage>
        <taxon>Eukaryota</taxon>
        <taxon>Fungi</taxon>
        <taxon>Dikarya</taxon>
        <taxon>Basidiomycota</taxon>
        <taxon>Agaricomycotina</taxon>
        <taxon>Agaricomycetes</taxon>
        <taxon>Agaricomycetidae</taxon>
        <taxon>Agaricales</taxon>
        <taxon>Marasmiineae</taxon>
        <taxon>Mycenaceae</taxon>
        <taxon>Mycena</taxon>
    </lineage>
</organism>
<dbReference type="Proteomes" id="UP000613580">
    <property type="component" value="Unassembled WGS sequence"/>
</dbReference>
<keyword evidence="1" id="KW-0862">Zinc</keyword>
<dbReference type="GO" id="GO:0008270">
    <property type="term" value="F:zinc ion binding"/>
    <property type="evidence" value="ECO:0007669"/>
    <property type="project" value="UniProtKB-KW"/>
</dbReference>
<evidence type="ECO:0000259" key="3">
    <source>
        <dbReference type="PROSITE" id="PS50089"/>
    </source>
</evidence>
<keyword evidence="1" id="KW-0863">Zinc-finger</keyword>
<reference evidence="4" key="1">
    <citation type="submission" date="2020-05" db="EMBL/GenBank/DDBJ databases">
        <title>Mycena genomes resolve the evolution of fungal bioluminescence.</title>
        <authorList>
            <person name="Tsai I.J."/>
        </authorList>
    </citation>
    <scope>NUCLEOTIDE SEQUENCE</scope>
    <source>
        <strain evidence="4">110903Hualien_Pintung</strain>
    </source>
</reference>
<dbReference type="OrthoDB" id="3046912at2759"/>
<dbReference type="Pfam" id="PF13639">
    <property type="entry name" value="zf-RING_2"/>
    <property type="match status" value="1"/>
</dbReference>
<dbReference type="Gene3D" id="3.30.40.10">
    <property type="entry name" value="Zinc/RING finger domain, C3HC4 (zinc finger)"/>
    <property type="match status" value="1"/>
</dbReference>
<comment type="caution">
    <text evidence="4">The sequence shown here is derived from an EMBL/GenBank/DDBJ whole genome shotgun (WGS) entry which is preliminary data.</text>
</comment>
<gene>
    <name evidence="4" type="ORF">HMN09_00864200</name>
</gene>
<keyword evidence="2" id="KW-1133">Transmembrane helix</keyword>
<evidence type="ECO:0000313" key="5">
    <source>
        <dbReference type="Proteomes" id="UP000613580"/>
    </source>
</evidence>
<dbReference type="SUPFAM" id="SSF57850">
    <property type="entry name" value="RING/U-box"/>
    <property type="match status" value="1"/>
</dbReference>
<proteinExistence type="predicted"/>
<name>A0A8H6W1Q6_MYCCL</name>